<keyword evidence="2" id="KW-1185">Reference proteome</keyword>
<reference evidence="1 2" key="1">
    <citation type="journal article" date="2012" name="J. Bacteriol.">
        <title>Draft Genome Sequence of the Soil Bacterium Burkholderia terrae Strain BS001, Which Interacts with Fungal Surface Structures.</title>
        <authorList>
            <person name="Nazir R."/>
            <person name="Hansen M.A."/>
            <person name="Sorensen S."/>
            <person name="van Elsas J.D."/>
        </authorList>
    </citation>
    <scope>NUCLEOTIDE SEQUENCE [LARGE SCALE GENOMIC DNA]</scope>
    <source>
        <strain evidence="1 2">BS001</strain>
    </source>
</reference>
<organism evidence="1 2">
    <name type="scientific">Paraburkholderia hospita</name>
    <dbReference type="NCBI Taxonomy" id="169430"/>
    <lineage>
        <taxon>Bacteria</taxon>
        <taxon>Pseudomonadati</taxon>
        <taxon>Pseudomonadota</taxon>
        <taxon>Betaproteobacteria</taxon>
        <taxon>Burkholderiales</taxon>
        <taxon>Burkholderiaceae</taxon>
        <taxon>Paraburkholderia</taxon>
    </lineage>
</organism>
<gene>
    <name evidence="1" type="ORF">WQE_07112</name>
</gene>
<name>A0ABP2PVD6_9BURK</name>
<protein>
    <recommendedName>
        <fullName evidence="3">Preprotein translocase subunit SecA</fullName>
    </recommendedName>
</protein>
<comment type="caution">
    <text evidence="1">The sequence shown here is derived from an EMBL/GenBank/DDBJ whole genome shotgun (WGS) entry which is preliminary data.</text>
</comment>
<dbReference type="Proteomes" id="UP000004980">
    <property type="component" value="Unassembled WGS sequence"/>
</dbReference>
<proteinExistence type="predicted"/>
<evidence type="ECO:0000313" key="1">
    <source>
        <dbReference type="EMBL" id="EIN01783.1"/>
    </source>
</evidence>
<evidence type="ECO:0008006" key="3">
    <source>
        <dbReference type="Google" id="ProtNLM"/>
    </source>
</evidence>
<dbReference type="EMBL" id="AKAU01000053">
    <property type="protein sequence ID" value="EIN01783.1"/>
    <property type="molecule type" value="Genomic_DNA"/>
</dbReference>
<dbReference type="RefSeq" id="WP_007579164.1">
    <property type="nucleotide sequence ID" value="NZ_AKAU01000053.1"/>
</dbReference>
<evidence type="ECO:0000313" key="2">
    <source>
        <dbReference type="Proteomes" id="UP000004980"/>
    </source>
</evidence>
<accession>A0ABP2PVD6</accession>
<sequence length="65" mass="7149">MLSPHEFATLMLVNDAPDQAELSGSDLEVLLGRHFVTRETLASGCQQFHLTVNGQVVLDAVTRIR</sequence>